<proteinExistence type="predicted"/>
<dbReference type="SUPFAM" id="SSF103473">
    <property type="entry name" value="MFS general substrate transporter"/>
    <property type="match status" value="1"/>
</dbReference>
<dbReference type="RefSeq" id="WP_185448744.1">
    <property type="nucleotide sequence ID" value="NZ_CP043661.1"/>
</dbReference>
<keyword evidence="1" id="KW-0472">Membrane</keyword>
<name>A0A7G6WZQ0_9ACTN</name>
<dbReference type="AlphaFoldDB" id="A0A7G6WZQ0"/>
<accession>A0A7G6WZQ0</accession>
<keyword evidence="3" id="KW-1185">Reference proteome</keyword>
<keyword evidence="1" id="KW-1133">Transmembrane helix</keyword>
<protein>
    <recommendedName>
        <fullName evidence="4">MFS transporter</fullName>
    </recommendedName>
</protein>
<feature type="transmembrane region" description="Helical" evidence="1">
    <location>
        <begin position="20"/>
        <end position="46"/>
    </location>
</feature>
<reference evidence="3" key="1">
    <citation type="submission" date="2019-09" db="EMBL/GenBank/DDBJ databases">
        <title>Antimicrobial potential of Antarctic Bacteria.</title>
        <authorList>
            <person name="Benaud N."/>
            <person name="Edwards R.J."/>
            <person name="Ferrari B.C."/>
        </authorList>
    </citation>
    <scope>NUCLEOTIDE SEQUENCE [LARGE SCALE GENOMIC DNA]</scope>
    <source>
        <strain evidence="3">SPB151</strain>
    </source>
</reference>
<dbReference type="InterPro" id="IPR036259">
    <property type="entry name" value="MFS_trans_sf"/>
</dbReference>
<evidence type="ECO:0000313" key="2">
    <source>
        <dbReference type="EMBL" id="QNE19465.1"/>
    </source>
</evidence>
<keyword evidence="1" id="KW-0812">Transmembrane</keyword>
<evidence type="ECO:0008006" key="4">
    <source>
        <dbReference type="Google" id="ProtNLM"/>
    </source>
</evidence>
<dbReference type="Gene3D" id="1.20.1250.20">
    <property type="entry name" value="MFS general substrate transporter like domains"/>
    <property type="match status" value="1"/>
</dbReference>
<organism evidence="2 3">
    <name type="scientific">Kribbella qitaiheensis</name>
    <dbReference type="NCBI Taxonomy" id="1544730"/>
    <lineage>
        <taxon>Bacteria</taxon>
        <taxon>Bacillati</taxon>
        <taxon>Actinomycetota</taxon>
        <taxon>Actinomycetes</taxon>
        <taxon>Propionibacteriales</taxon>
        <taxon>Kribbellaceae</taxon>
        <taxon>Kribbella</taxon>
    </lineage>
</organism>
<dbReference type="KEGG" id="kqi:F1D05_18030"/>
<feature type="transmembrane region" description="Helical" evidence="1">
    <location>
        <begin position="58"/>
        <end position="79"/>
    </location>
</feature>
<reference evidence="2 3" key="2">
    <citation type="journal article" date="2020" name="Microbiol. Resour. Announc.">
        <title>Antarctic desert soil bacteria exhibit high novel natural product potential, evaluated through long-read genome sequencing and comparative genomics.</title>
        <authorList>
            <person name="Benaud N."/>
            <person name="Edwards R.J."/>
            <person name="Amos T.G."/>
            <person name="D'Agostino P.M."/>
            <person name="Gutierrez-Chavez C."/>
            <person name="Montgomery K."/>
            <person name="Nicetic I."/>
            <person name="Ferrari B.C."/>
        </authorList>
    </citation>
    <scope>NUCLEOTIDE SEQUENCE [LARGE SCALE GENOMIC DNA]</scope>
    <source>
        <strain evidence="2 3">SPB151</strain>
    </source>
</reference>
<gene>
    <name evidence="2" type="ORF">F1D05_18030</name>
</gene>
<dbReference type="Proteomes" id="UP000515563">
    <property type="component" value="Chromosome"/>
</dbReference>
<evidence type="ECO:0000313" key="3">
    <source>
        <dbReference type="Proteomes" id="UP000515563"/>
    </source>
</evidence>
<sequence length="122" mass="12278">MPGPLAVAFAATAFTTRTAVLVALLAAAIFLVPSFNSGLFGYQVMVTPDGMQGRAQSAIWFLANTTSPLAPAIGGVLLGSAGARIALLVFAAVIALAAVLLTLSHAIRSIPLLSDVAAEQSA</sequence>
<dbReference type="EMBL" id="CP043661">
    <property type="protein sequence ID" value="QNE19465.1"/>
    <property type="molecule type" value="Genomic_DNA"/>
</dbReference>
<feature type="transmembrane region" description="Helical" evidence="1">
    <location>
        <begin position="85"/>
        <end position="103"/>
    </location>
</feature>
<evidence type="ECO:0000256" key="1">
    <source>
        <dbReference type="SAM" id="Phobius"/>
    </source>
</evidence>